<dbReference type="EMBL" id="HACG01050865">
    <property type="protein sequence ID" value="CEK97730.1"/>
    <property type="molecule type" value="Transcribed_RNA"/>
</dbReference>
<name>A0A0B7BZV6_9EUPU</name>
<organism evidence="1">
    <name type="scientific">Arion vulgaris</name>
    <dbReference type="NCBI Taxonomy" id="1028688"/>
    <lineage>
        <taxon>Eukaryota</taxon>
        <taxon>Metazoa</taxon>
        <taxon>Spiralia</taxon>
        <taxon>Lophotrochozoa</taxon>
        <taxon>Mollusca</taxon>
        <taxon>Gastropoda</taxon>
        <taxon>Heterobranchia</taxon>
        <taxon>Euthyneura</taxon>
        <taxon>Panpulmonata</taxon>
        <taxon>Eupulmonata</taxon>
        <taxon>Stylommatophora</taxon>
        <taxon>Helicina</taxon>
        <taxon>Arionoidea</taxon>
        <taxon>Arionidae</taxon>
        <taxon>Arion</taxon>
    </lineage>
</organism>
<protein>
    <submittedName>
        <fullName evidence="1">Uncharacterized protein</fullName>
    </submittedName>
</protein>
<evidence type="ECO:0000313" key="1">
    <source>
        <dbReference type="EMBL" id="CEK97730.1"/>
    </source>
</evidence>
<accession>A0A0B7BZV6</accession>
<reference evidence="1" key="1">
    <citation type="submission" date="2014-12" db="EMBL/GenBank/DDBJ databases">
        <title>Insight into the proteome of Arion vulgaris.</title>
        <authorList>
            <person name="Aradska J."/>
            <person name="Bulat T."/>
            <person name="Smidak R."/>
            <person name="Sarate P."/>
            <person name="Gangsoo J."/>
            <person name="Sialana F."/>
            <person name="Bilban M."/>
            <person name="Lubec G."/>
        </authorList>
    </citation>
    <scope>NUCLEOTIDE SEQUENCE</scope>
    <source>
        <tissue evidence="1">Skin</tissue>
    </source>
</reference>
<gene>
    <name evidence="1" type="primary">ORF216719</name>
</gene>
<dbReference type="AlphaFoldDB" id="A0A0B7BZV6"/>
<proteinExistence type="predicted"/>
<sequence>MENNLTFKREVIPNRRRTKSESLVLYRKLLGKDRVCYPWFELCSCSTSEQTLKQVLQDCTLHRQHGMEYWPQS</sequence>